<name>A0A0K2VFZ1_LEPSM</name>
<keyword evidence="1" id="KW-0472">Membrane</keyword>
<accession>A0A0K2VFZ1</accession>
<proteinExistence type="predicted"/>
<protein>
    <submittedName>
        <fullName evidence="2">Uncharacterized protein</fullName>
    </submittedName>
</protein>
<reference evidence="2" key="1">
    <citation type="submission" date="2014-05" db="EMBL/GenBank/DDBJ databases">
        <authorList>
            <person name="Chronopoulou M."/>
        </authorList>
    </citation>
    <scope>NUCLEOTIDE SEQUENCE</scope>
    <source>
        <tissue evidence="2">Whole organism</tissue>
    </source>
</reference>
<sequence>YRKGKCEVKSVLEFIMKCSIFVALVLVGITTSEVSKPSFLFEGSWLEMKESRTGVVEYLKLFGINETSANAYSNGPMTMECIQLTENGYKVTGIQPSGVPYNASITWRKEAKSPYTSFGVEMEFDAEVLKDNATHYNVLRFNAYNKTSGSLVFFTQRVFTSEGYMNYSHTQAATKKTA</sequence>
<evidence type="ECO:0000313" key="2">
    <source>
        <dbReference type="EMBL" id="CDW49290.1"/>
    </source>
</evidence>
<dbReference type="EMBL" id="HACA01031929">
    <property type="protein sequence ID" value="CDW49290.1"/>
    <property type="molecule type" value="Transcribed_RNA"/>
</dbReference>
<organism evidence="2">
    <name type="scientific">Lepeophtheirus salmonis</name>
    <name type="common">Salmon louse</name>
    <name type="synonym">Caligus salmonis</name>
    <dbReference type="NCBI Taxonomy" id="72036"/>
    <lineage>
        <taxon>Eukaryota</taxon>
        <taxon>Metazoa</taxon>
        <taxon>Ecdysozoa</taxon>
        <taxon>Arthropoda</taxon>
        <taxon>Crustacea</taxon>
        <taxon>Multicrustacea</taxon>
        <taxon>Hexanauplia</taxon>
        <taxon>Copepoda</taxon>
        <taxon>Siphonostomatoida</taxon>
        <taxon>Caligidae</taxon>
        <taxon>Lepeophtheirus</taxon>
    </lineage>
</organism>
<dbReference type="AlphaFoldDB" id="A0A0K2VFZ1"/>
<feature type="non-terminal residue" evidence="2">
    <location>
        <position position="1"/>
    </location>
</feature>
<keyword evidence="1" id="KW-1133">Transmembrane helix</keyword>
<feature type="transmembrane region" description="Helical" evidence="1">
    <location>
        <begin position="12"/>
        <end position="31"/>
    </location>
</feature>
<feature type="non-terminal residue" evidence="2">
    <location>
        <position position="178"/>
    </location>
</feature>
<keyword evidence="1" id="KW-0812">Transmembrane</keyword>
<evidence type="ECO:0000256" key="1">
    <source>
        <dbReference type="SAM" id="Phobius"/>
    </source>
</evidence>